<name>A0AA38VHE7_9PEZI</name>
<keyword evidence="2" id="KW-0539">Nucleus</keyword>
<proteinExistence type="predicted"/>
<dbReference type="CDD" id="cd12148">
    <property type="entry name" value="fungal_TF_MHR"/>
    <property type="match status" value="1"/>
</dbReference>
<keyword evidence="4" id="KW-1133">Transmembrane helix</keyword>
<dbReference type="EMBL" id="JANBVO010000020">
    <property type="protein sequence ID" value="KAJ9142975.1"/>
    <property type="molecule type" value="Genomic_DNA"/>
</dbReference>
<dbReference type="GO" id="GO:0008270">
    <property type="term" value="F:zinc ion binding"/>
    <property type="evidence" value="ECO:0007669"/>
    <property type="project" value="InterPro"/>
</dbReference>
<dbReference type="InterPro" id="IPR007219">
    <property type="entry name" value="XnlR_reg_dom"/>
</dbReference>
<evidence type="ECO:0000259" key="5">
    <source>
        <dbReference type="SMART" id="SM00906"/>
    </source>
</evidence>
<dbReference type="GO" id="GO:0006351">
    <property type="term" value="P:DNA-templated transcription"/>
    <property type="evidence" value="ECO:0007669"/>
    <property type="project" value="InterPro"/>
</dbReference>
<evidence type="ECO:0000256" key="1">
    <source>
        <dbReference type="ARBA" id="ARBA00004123"/>
    </source>
</evidence>
<dbReference type="SMART" id="SM00906">
    <property type="entry name" value="Fungal_trans"/>
    <property type="match status" value="1"/>
</dbReference>
<dbReference type="PANTHER" id="PTHR31001:SF90">
    <property type="entry name" value="CENTROMERE DNA-BINDING PROTEIN COMPLEX CBF3 SUBUNIT B"/>
    <property type="match status" value="1"/>
</dbReference>
<comment type="subcellular location">
    <subcellularLocation>
        <location evidence="1">Nucleus</location>
    </subcellularLocation>
</comment>
<evidence type="ECO:0000256" key="4">
    <source>
        <dbReference type="SAM" id="Phobius"/>
    </source>
</evidence>
<evidence type="ECO:0000313" key="6">
    <source>
        <dbReference type="EMBL" id="KAJ9142975.1"/>
    </source>
</evidence>
<comment type="caution">
    <text evidence="6">The sequence shown here is derived from an EMBL/GenBank/DDBJ whole genome shotgun (WGS) entry which is preliminary data.</text>
</comment>
<sequence length="553" mass="62228">MPANCNRPQSGMNKNRVTKVSQRLSFTCLPCAKSKVVELRVLQKMREQLLEVATPEAILPVLEKRISEIEKGNKGTLAKNDDVAERTTSDSSTIEVSPVPEDKSPVPETAAEYLAWGRNYRQHNSGGSTRGQTPTTSSSPIHSDDVGTHVELPPFWLAKRLVSFHIKYLCWHHNAIHSPTFLEQCELFWETGTMVDPSWASLYLSVLSTAAWCYPHNGEMLLEDHPKCMARRWYDAMLAALSQSNFMSRHSIFSVQAIAISTLIAHPLGSSNSHYILLGSAIRIAQCLGLDKLKEKPPALTQASHDAWKSAITLHVGRRVWWQLIIQDYFAVPFSDTYTINPDHFTTVMPSNCDDHDLEEVHSSQPTVSSYCIVLAKMACLMPQLVDGAHRLSCLAPEKHYQHVLEIDLKLRDLASQMPSFLLRQTAEDPRWPSWVSWARKTLTISAADKVIMIHRAFLLRSFRSPMYAYTRTTCLSASLTILREYERIGSSAVADIWVVPAFTISAAIIVALDLLYRAEATAESRRNRELVQAARKRNKNGVTWAMMPDMKG</sequence>
<reference evidence="6" key="1">
    <citation type="submission" date="2022-07" db="EMBL/GenBank/DDBJ databases">
        <title>Fungi with potential for degradation of polypropylene.</title>
        <authorList>
            <person name="Gostincar C."/>
        </authorList>
    </citation>
    <scope>NUCLEOTIDE SEQUENCE</scope>
    <source>
        <strain evidence="6">EXF-13308</strain>
    </source>
</reference>
<dbReference type="Proteomes" id="UP001174694">
    <property type="component" value="Unassembled WGS sequence"/>
</dbReference>
<accession>A0AA38VHE7</accession>
<keyword evidence="4" id="KW-0472">Membrane</keyword>
<gene>
    <name evidence="6" type="ORF">NKR23_g6877</name>
</gene>
<evidence type="ECO:0000256" key="2">
    <source>
        <dbReference type="ARBA" id="ARBA00023242"/>
    </source>
</evidence>
<feature type="transmembrane region" description="Helical" evidence="4">
    <location>
        <begin position="497"/>
        <end position="517"/>
    </location>
</feature>
<organism evidence="6 7">
    <name type="scientific">Pleurostoma richardsiae</name>
    <dbReference type="NCBI Taxonomy" id="41990"/>
    <lineage>
        <taxon>Eukaryota</taxon>
        <taxon>Fungi</taxon>
        <taxon>Dikarya</taxon>
        <taxon>Ascomycota</taxon>
        <taxon>Pezizomycotina</taxon>
        <taxon>Sordariomycetes</taxon>
        <taxon>Sordariomycetidae</taxon>
        <taxon>Calosphaeriales</taxon>
        <taxon>Pleurostomataceae</taxon>
        <taxon>Pleurostoma</taxon>
    </lineage>
</organism>
<keyword evidence="7" id="KW-1185">Reference proteome</keyword>
<evidence type="ECO:0000313" key="7">
    <source>
        <dbReference type="Proteomes" id="UP001174694"/>
    </source>
</evidence>
<dbReference type="Pfam" id="PF04082">
    <property type="entry name" value="Fungal_trans"/>
    <property type="match status" value="1"/>
</dbReference>
<feature type="compositionally biased region" description="Basic and acidic residues" evidence="3">
    <location>
        <begin position="77"/>
        <end position="88"/>
    </location>
</feature>
<protein>
    <submittedName>
        <fullName evidence="6">Fungal transcriptional regulatory protein, N-terminal</fullName>
    </submittedName>
</protein>
<feature type="domain" description="Xylanolytic transcriptional activator regulatory" evidence="5">
    <location>
        <begin position="274"/>
        <end position="356"/>
    </location>
</feature>
<feature type="compositionally biased region" description="Polar residues" evidence="3">
    <location>
        <begin position="123"/>
        <end position="141"/>
    </location>
</feature>
<dbReference type="GO" id="GO:0003677">
    <property type="term" value="F:DNA binding"/>
    <property type="evidence" value="ECO:0007669"/>
    <property type="project" value="InterPro"/>
</dbReference>
<feature type="region of interest" description="Disordered" evidence="3">
    <location>
        <begin position="77"/>
        <end position="105"/>
    </location>
</feature>
<feature type="region of interest" description="Disordered" evidence="3">
    <location>
        <begin position="123"/>
        <end position="145"/>
    </location>
</feature>
<dbReference type="InterPro" id="IPR050613">
    <property type="entry name" value="Sec_Metabolite_Reg"/>
</dbReference>
<dbReference type="GO" id="GO:0005634">
    <property type="term" value="C:nucleus"/>
    <property type="evidence" value="ECO:0007669"/>
    <property type="project" value="UniProtKB-SubCell"/>
</dbReference>
<evidence type="ECO:0000256" key="3">
    <source>
        <dbReference type="SAM" id="MobiDB-lite"/>
    </source>
</evidence>
<keyword evidence="4" id="KW-0812">Transmembrane</keyword>
<dbReference type="PANTHER" id="PTHR31001">
    <property type="entry name" value="UNCHARACTERIZED TRANSCRIPTIONAL REGULATORY PROTEIN"/>
    <property type="match status" value="1"/>
</dbReference>
<dbReference type="AlphaFoldDB" id="A0AA38VHE7"/>